<feature type="transmembrane region" description="Helical" evidence="1">
    <location>
        <begin position="163"/>
        <end position="188"/>
    </location>
</feature>
<organism evidence="2 3">
    <name type="scientific">Nocardia pulmonis</name>
    <dbReference type="NCBI Taxonomy" id="2951408"/>
    <lineage>
        <taxon>Bacteria</taxon>
        <taxon>Bacillati</taxon>
        <taxon>Actinomycetota</taxon>
        <taxon>Actinomycetes</taxon>
        <taxon>Mycobacteriales</taxon>
        <taxon>Nocardiaceae</taxon>
        <taxon>Nocardia</taxon>
    </lineage>
</organism>
<keyword evidence="3" id="KW-1185">Reference proteome</keyword>
<feature type="transmembrane region" description="Helical" evidence="1">
    <location>
        <begin position="59"/>
        <end position="84"/>
    </location>
</feature>
<keyword evidence="1" id="KW-1133">Transmembrane helix</keyword>
<keyword evidence="1" id="KW-0472">Membrane</keyword>
<evidence type="ECO:0000313" key="3">
    <source>
        <dbReference type="Proteomes" id="UP001139157"/>
    </source>
</evidence>
<proteinExistence type="predicted"/>
<gene>
    <name evidence="2" type="ORF">NDR86_01090</name>
</gene>
<protein>
    <submittedName>
        <fullName evidence="2">Uncharacterized protein</fullName>
    </submittedName>
</protein>
<dbReference type="AlphaFoldDB" id="A0A9X2E0U7"/>
<name>A0A9X2E0U7_9NOCA</name>
<reference evidence="2" key="1">
    <citation type="submission" date="2022-06" db="EMBL/GenBank/DDBJ databases">
        <title>Novel species in genus nocardia.</title>
        <authorList>
            <person name="Li F."/>
        </authorList>
    </citation>
    <scope>NUCLEOTIDE SEQUENCE</scope>
    <source>
        <strain evidence="2">CDC141</strain>
    </source>
</reference>
<dbReference type="RefSeq" id="WP_251908941.1">
    <property type="nucleotide sequence ID" value="NZ_JAMRXG010000001.1"/>
</dbReference>
<comment type="caution">
    <text evidence="2">The sequence shown here is derived from an EMBL/GenBank/DDBJ whole genome shotgun (WGS) entry which is preliminary data.</text>
</comment>
<evidence type="ECO:0000313" key="2">
    <source>
        <dbReference type="EMBL" id="MCM6772064.1"/>
    </source>
</evidence>
<feature type="transmembrane region" description="Helical" evidence="1">
    <location>
        <begin position="136"/>
        <end position="157"/>
    </location>
</feature>
<feature type="transmembrane region" description="Helical" evidence="1">
    <location>
        <begin position="33"/>
        <end position="53"/>
    </location>
</feature>
<accession>A0A9X2E0U7</accession>
<evidence type="ECO:0000256" key="1">
    <source>
        <dbReference type="SAM" id="Phobius"/>
    </source>
</evidence>
<sequence length="193" mass="21645">MTSPTPEVERAEVAALTSLYDAERGDQQVHLNVSLALIAGAVAYLGVMAAQFHELKRSYVWSVLIPFPLWMVAAFHVLLMATIVTRNRSIRILEARLYAATRLWAAGVTFEEIGRERARKVTDFRIQPWPLKIQSLVTYGGIVATLLSVTAYCLWHAHHIRGWTVPVIVSVPVYLAFTVLLAVAWCTATSWKR</sequence>
<dbReference type="Proteomes" id="UP001139157">
    <property type="component" value="Unassembled WGS sequence"/>
</dbReference>
<keyword evidence="1" id="KW-0812">Transmembrane</keyword>
<dbReference type="EMBL" id="JAMRXG010000001">
    <property type="protein sequence ID" value="MCM6772064.1"/>
    <property type="molecule type" value="Genomic_DNA"/>
</dbReference>